<evidence type="ECO:0000313" key="2">
    <source>
        <dbReference type="Proteomes" id="UP000299102"/>
    </source>
</evidence>
<evidence type="ECO:0000313" key="1">
    <source>
        <dbReference type="EMBL" id="GBP14866.1"/>
    </source>
</evidence>
<keyword evidence="2" id="KW-1185">Reference proteome</keyword>
<sequence>MKEWPRLAVLKCNCWEVIEPKRRQRPRRTITVYSADSGFSLYAIQDKVSNEKWITYDKNARKRSRPRGKQASHTIAKPQLTRNKLCMCMVALEEHYSLLAFTAGQNHHFGFVLPRADETQAKSGVKTAGIDQQ</sequence>
<protein>
    <submittedName>
        <fullName evidence="1">Uncharacterized protein</fullName>
    </submittedName>
</protein>
<dbReference type="Proteomes" id="UP000299102">
    <property type="component" value="Unassembled WGS sequence"/>
</dbReference>
<proteinExistence type="predicted"/>
<reference evidence="1 2" key="1">
    <citation type="journal article" date="2019" name="Commun. Biol.">
        <title>The bagworm genome reveals a unique fibroin gene that provides high tensile strength.</title>
        <authorList>
            <person name="Kono N."/>
            <person name="Nakamura H."/>
            <person name="Ohtoshi R."/>
            <person name="Tomita M."/>
            <person name="Numata K."/>
            <person name="Arakawa K."/>
        </authorList>
    </citation>
    <scope>NUCLEOTIDE SEQUENCE [LARGE SCALE GENOMIC DNA]</scope>
</reference>
<dbReference type="AlphaFoldDB" id="A0A4C1TKY7"/>
<comment type="caution">
    <text evidence="1">The sequence shown here is derived from an EMBL/GenBank/DDBJ whole genome shotgun (WGS) entry which is preliminary data.</text>
</comment>
<dbReference type="EMBL" id="BGZK01000067">
    <property type="protein sequence ID" value="GBP14866.1"/>
    <property type="molecule type" value="Genomic_DNA"/>
</dbReference>
<accession>A0A4C1TKY7</accession>
<name>A0A4C1TKY7_EUMVA</name>
<gene>
    <name evidence="1" type="ORF">EVAR_75450_1</name>
</gene>
<organism evidence="1 2">
    <name type="scientific">Eumeta variegata</name>
    <name type="common">Bagworm moth</name>
    <name type="synonym">Eumeta japonica</name>
    <dbReference type="NCBI Taxonomy" id="151549"/>
    <lineage>
        <taxon>Eukaryota</taxon>
        <taxon>Metazoa</taxon>
        <taxon>Ecdysozoa</taxon>
        <taxon>Arthropoda</taxon>
        <taxon>Hexapoda</taxon>
        <taxon>Insecta</taxon>
        <taxon>Pterygota</taxon>
        <taxon>Neoptera</taxon>
        <taxon>Endopterygota</taxon>
        <taxon>Lepidoptera</taxon>
        <taxon>Glossata</taxon>
        <taxon>Ditrysia</taxon>
        <taxon>Tineoidea</taxon>
        <taxon>Psychidae</taxon>
        <taxon>Oiketicinae</taxon>
        <taxon>Eumeta</taxon>
    </lineage>
</organism>